<dbReference type="NCBIfam" id="NF008453">
    <property type="entry name" value="PRK11308.1"/>
    <property type="match status" value="2"/>
</dbReference>
<dbReference type="CDD" id="cd03257">
    <property type="entry name" value="ABC_NikE_OppD_transporters"/>
    <property type="match status" value="2"/>
</dbReference>
<dbReference type="PANTHER" id="PTHR43297">
    <property type="entry name" value="OLIGOPEPTIDE TRANSPORT ATP-BINDING PROTEIN APPD"/>
    <property type="match status" value="1"/>
</dbReference>
<feature type="domain" description="ABC transporter" evidence="10">
    <location>
        <begin position="6"/>
        <end position="261"/>
    </location>
</feature>
<dbReference type="InterPro" id="IPR013563">
    <property type="entry name" value="Oligopep_ABC_C"/>
</dbReference>
<evidence type="ECO:0000256" key="3">
    <source>
        <dbReference type="ARBA" id="ARBA00022448"/>
    </source>
</evidence>
<dbReference type="InterPro" id="IPR017871">
    <property type="entry name" value="ABC_transporter-like_CS"/>
</dbReference>
<evidence type="ECO:0000256" key="7">
    <source>
        <dbReference type="ARBA" id="ARBA00022840"/>
    </source>
</evidence>
<evidence type="ECO:0000256" key="5">
    <source>
        <dbReference type="ARBA" id="ARBA00022519"/>
    </source>
</evidence>
<dbReference type="GO" id="GO:0016887">
    <property type="term" value="F:ATP hydrolysis activity"/>
    <property type="evidence" value="ECO:0007669"/>
    <property type="project" value="InterPro"/>
</dbReference>
<dbReference type="SMART" id="SM00382">
    <property type="entry name" value="AAA"/>
    <property type="match status" value="2"/>
</dbReference>
<feature type="domain" description="ABC transporter" evidence="10">
    <location>
        <begin position="301"/>
        <end position="545"/>
    </location>
</feature>
<keyword evidence="7 11" id="KW-0067">ATP-binding</keyword>
<dbReference type="AlphaFoldDB" id="A0A0H3K7H5"/>
<dbReference type="InterPro" id="IPR050388">
    <property type="entry name" value="ABC_Ni/Peptide_Import"/>
</dbReference>
<dbReference type="GO" id="GO:0005886">
    <property type="term" value="C:plasma membrane"/>
    <property type="evidence" value="ECO:0007669"/>
    <property type="project" value="UniProtKB-SubCell"/>
</dbReference>
<evidence type="ECO:0000313" key="11">
    <source>
        <dbReference type="EMBL" id="BAD80052.1"/>
    </source>
</evidence>
<accession>A0A0H3K7H5</accession>
<keyword evidence="5" id="KW-0997">Cell inner membrane</keyword>
<keyword evidence="4" id="KW-1003">Cell membrane</keyword>
<dbReference type="Proteomes" id="UP000001175">
    <property type="component" value="Chromosome"/>
</dbReference>
<keyword evidence="3" id="KW-0813">Transport</keyword>
<dbReference type="RefSeq" id="WP_011244172.1">
    <property type="nucleotide sequence ID" value="NC_006576.1"/>
</dbReference>
<dbReference type="GeneID" id="72431118"/>
<evidence type="ECO:0000256" key="6">
    <source>
        <dbReference type="ARBA" id="ARBA00022741"/>
    </source>
</evidence>
<protein>
    <submittedName>
        <fullName evidence="11">ABC transporter ATP-binding protein</fullName>
    </submittedName>
</protein>
<dbReference type="PANTHER" id="PTHR43297:SF14">
    <property type="entry name" value="ATPASE AAA-TYPE CORE DOMAIN-CONTAINING PROTEIN"/>
    <property type="match status" value="1"/>
</dbReference>
<proteinExistence type="inferred from homology"/>
<dbReference type="InterPro" id="IPR003593">
    <property type="entry name" value="AAA+_ATPase"/>
</dbReference>
<comment type="subcellular location">
    <subcellularLocation>
        <location evidence="1">Cell membrane</location>
        <topology evidence="1">Peripheral membrane protein</topology>
    </subcellularLocation>
</comment>
<dbReference type="GO" id="GO:0005524">
    <property type="term" value="F:ATP binding"/>
    <property type="evidence" value="ECO:0007669"/>
    <property type="project" value="UniProtKB-KW"/>
</dbReference>
<evidence type="ECO:0000256" key="1">
    <source>
        <dbReference type="ARBA" id="ARBA00004202"/>
    </source>
</evidence>
<dbReference type="KEGG" id="syc:syc1862_d"/>
<evidence type="ECO:0000256" key="2">
    <source>
        <dbReference type="ARBA" id="ARBA00005417"/>
    </source>
</evidence>
<dbReference type="PROSITE" id="PS00211">
    <property type="entry name" value="ABC_TRANSPORTER_1"/>
    <property type="match status" value="2"/>
</dbReference>
<dbReference type="Gene3D" id="3.40.50.300">
    <property type="entry name" value="P-loop containing nucleotide triphosphate hydrolases"/>
    <property type="match status" value="2"/>
</dbReference>
<gene>
    <name evidence="11" type="ordered locus">syc1862_d</name>
</gene>
<organism evidence="11 12">
    <name type="scientific">Synechococcus sp. (strain ATCC 27144 / PCC 6301 / SAUG 1402/1)</name>
    <name type="common">Anacystis nidulans</name>
    <dbReference type="NCBI Taxonomy" id="269084"/>
    <lineage>
        <taxon>Bacteria</taxon>
        <taxon>Bacillati</taxon>
        <taxon>Cyanobacteriota</taxon>
        <taxon>Cyanophyceae</taxon>
        <taxon>Synechococcales</taxon>
        <taxon>Synechococcaceae</taxon>
        <taxon>Synechococcus</taxon>
    </lineage>
</organism>
<dbReference type="eggNOG" id="COG4172">
    <property type="taxonomic scope" value="Bacteria"/>
</dbReference>
<reference evidence="11 12" key="1">
    <citation type="journal article" date="2007" name="Photosyn. Res.">
        <title>Complete nucleotide sequence of the freshwater unicellular cyanobacterium Synechococcus elongatus PCC 6301 chromosome: gene content and organization.</title>
        <authorList>
            <person name="Sugita C."/>
            <person name="Ogata K."/>
            <person name="Shikata M."/>
            <person name="Jikuya H."/>
            <person name="Takano J."/>
            <person name="Furumichi M."/>
            <person name="Kanehisa M."/>
            <person name="Omata T."/>
            <person name="Sugiura M."/>
            <person name="Sugita M."/>
        </authorList>
    </citation>
    <scope>NUCLEOTIDE SEQUENCE [LARGE SCALE GENOMIC DNA]</scope>
    <source>
        <strain evidence="12">ATCC 27144 / PCC 6301 / SAUG 1402/1</strain>
    </source>
</reference>
<dbReference type="NCBIfam" id="NF007739">
    <property type="entry name" value="PRK10419.1"/>
    <property type="match status" value="2"/>
</dbReference>
<evidence type="ECO:0000256" key="4">
    <source>
        <dbReference type="ARBA" id="ARBA00022475"/>
    </source>
</evidence>
<keyword evidence="6" id="KW-0547">Nucleotide-binding</keyword>
<evidence type="ECO:0000256" key="8">
    <source>
        <dbReference type="ARBA" id="ARBA00022967"/>
    </source>
</evidence>
<comment type="similarity">
    <text evidence="2">Belongs to the ABC transporter superfamily.</text>
</comment>
<dbReference type="Pfam" id="PF08352">
    <property type="entry name" value="oligo_HPY"/>
    <property type="match status" value="1"/>
</dbReference>
<evidence type="ECO:0000313" key="12">
    <source>
        <dbReference type="Proteomes" id="UP000001175"/>
    </source>
</evidence>
<dbReference type="GO" id="GO:0015833">
    <property type="term" value="P:peptide transport"/>
    <property type="evidence" value="ECO:0007669"/>
    <property type="project" value="InterPro"/>
</dbReference>
<evidence type="ECO:0000256" key="9">
    <source>
        <dbReference type="ARBA" id="ARBA00023136"/>
    </source>
</evidence>
<name>A0A0H3K7H5_SYNP6</name>
<dbReference type="InterPro" id="IPR003439">
    <property type="entry name" value="ABC_transporter-like_ATP-bd"/>
</dbReference>
<dbReference type="EMBL" id="AP008231">
    <property type="protein sequence ID" value="BAD80052.1"/>
    <property type="molecule type" value="Genomic_DNA"/>
</dbReference>
<keyword evidence="8" id="KW-1278">Translocase</keyword>
<dbReference type="SUPFAM" id="SSF52540">
    <property type="entry name" value="P-loop containing nucleoside triphosphate hydrolases"/>
    <property type="match status" value="2"/>
</dbReference>
<dbReference type="PROSITE" id="PS50893">
    <property type="entry name" value="ABC_TRANSPORTER_2"/>
    <property type="match status" value="2"/>
</dbReference>
<evidence type="ECO:0000259" key="10">
    <source>
        <dbReference type="PROSITE" id="PS50893"/>
    </source>
</evidence>
<keyword evidence="9" id="KW-0472">Membrane</keyword>
<dbReference type="Pfam" id="PF00005">
    <property type="entry name" value="ABC_tran"/>
    <property type="match status" value="2"/>
</dbReference>
<dbReference type="InterPro" id="IPR027417">
    <property type="entry name" value="P-loop_NTPase"/>
</dbReference>
<sequence length="554" mass="61140">MADPLLEIRQLQICFGEAIALQGLDLVVQPGESVGIVGESGSGKSVACLAIPGLLPKTARCSGQIAFRSVAGQSSRDLLTLPERELRQLRGDRLGFIFQEPLSSLNPVFSAGFQLLEAIQQHLPLSQAEAQQRVIALLQEVQLIREPSQAAQILRRYPHQLSGGQRQRLMIAIALAANPDLLLADEPTTALDATVQASVLQLLRRLQQQRQMAMIFVSHDLGVIAEVADRVVVLYRGQVVEQGRVADVLNSPQHPYTQGLVACRPQINPRSCYLPTVADFLEGQTEPRSLPPRSPATQPLLQVEQLGITYRGRSTAFQAVQNLSFTLPAGLTLGLVGESGCGKSSLARCLVGLVPASEGQIWLDQQPLDLRSSRDRQRLRQTVQMVFQDPAAALDPRWTVGSAILEPLRIKQPRRDRTADQRLLKQWLQRVDLPTDIGDRYPHEFSGGQRQRICIARALIGQPRLLICDESVSALDVSVQAQILNLLKQLQAELGLTYLFISHDLAVVRYMSDRILVMNQGQLEEDSPTEQLFQRPQSDYTRRLIAAIPGEVAA</sequence>